<dbReference type="AlphaFoldDB" id="A0A9D2MWD3"/>
<evidence type="ECO:0000313" key="2">
    <source>
        <dbReference type="EMBL" id="HJB97957.1"/>
    </source>
</evidence>
<dbReference type="Proteomes" id="UP000826793">
    <property type="component" value="Unassembled WGS sequence"/>
</dbReference>
<dbReference type="Pfam" id="PF07949">
    <property type="entry name" value="YbbR"/>
    <property type="match status" value="1"/>
</dbReference>
<keyword evidence="1" id="KW-1133">Transmembrane helix</keyword>
<keyword evidence="1" id="KW-0812">Transmembrane</keyword>
<feature type="transmembrane region" description="Helical" evidence="1">
    <location>
        <begin position="26"/>
        <end position="47"/>
    </location>
</feature>
<keyword evidence="1" id="KW-0472">Membrane</keyword>
<comment type="caution">
    <text evidence="2">The sequence shown here is derived from an EMBL/GenBank/DDBJ whole genome shotgun (WGS) entry which is preliminary data.</text>
</comment>
<dbReference type="PANTHER" id="PTHR37804:SF1">
    <property type="entry name" value="CDAA REGULATORY PROTEIN CDAR"/>
    <property type="match status" value="1"/>
</dbReference>
<organism evidence="2 3">
    <name type="scientific">Candidatus Acutalibacter pullicola</name>
    <dbReference type="NCBI Taxonomy" id="2838417"/>
    <lineage>
        <taxon>Bacteria</taxon>
        <taxon>Bacillati</taxon>
        <taxon>Bacillota</taxon>
        <taxon>Clostridia</taxon>
        <taxon>Eubacteriales</taxon>
        <taxon>Acutalibacteraceae</taxon>
        <taxon>Acutalibacter</taxon>
    </lineage>
</organism>
<accession>A0A9D2MWD3</accession>
<reference evidence="2" key="2">
    <citation type="submission" date="2021-04" db="EMBL/GenBank/DDBJ databases">
        <authorList>
            <person name="Gilroy R."/>
        </authorList>
    </citation>
    <scope>NUCLEOTIDE SEQUENCE</scope>
    <source>
        <strain evidence="2">CHK185-1770</strain>
    </source>
</reference>
<evidence type="ECO:0000256" key="1">
    <source>
        <dbReference type="SAM" id="Phobius"/>
    </source>
</evidence>
<evidence type="ECO:0008006" key="4">
    <source>
        <dbReference type="Google" id="ProtNLM"/>
    </source>
</evidence>
<reference evidence="2" key="1">
    <citation type="journal article" date="2021" name="PeerJ">
        <title>Extensive microbial diversity within the chicken gut microbiome revealed by metagenomics and culture.</title>
        <authorList>
            <person name="Gilroy R."/>
            <person name="Ravi A."/>
            <person name="Getino M."/>
            <person name="Pursley I."/>
            <person name="Horton D.L."/>
            <person name="Alikhan N.F."/>
            <person name="Baker D."/>
            <person name="Gharbi K."/>
            <person name="Hall N."/>
            <person name="Watson M."/>
            <person name="Adriaenssens E.M."/>
            <person name="Foster-Nyarko E."/>
            <person name="Jarju S."/>
            <person name="Secka A."/>
            <person name="Antonio M."/>
            <person name="Oren A."/>
            <person name="Chaudhuri R.R."/>
            <person name="La Ragione R."/>
            <person name="Hildebrand F."/>
            <person name="Pallen M.J."/>
        </authorList>
    </citation>
    <scope>NUCLEOTIDE SEQUENCE</scope>
    <source>
        <strain evidence="2">CHK185-1770</strain>
    </source>
</reference>
<dbReference type="InterPro" id="IPR053154">
    <property type="entry name" value="c-di-AMP_regulator"/>
</dbReference>
<dbReference type="PANTHER" id="PTHR37804">
    <property type="entry name" value="CDAA REGULATORY PROTEIN CDAR"/>
    <property type="match status" value="1"/>
</dbReference>
<proteinExistence type="predicted"/>
<dbReference type="Gene3D" id="2.170.120.30">
    <property type="match status" value="2"/>
</dbReference>
<dbReference type="EMBL" id="DWXG01000040">
    <property type="protein sequence ID" value="HJB97957.1"/>
    <property type="molecule type" value="Genomic_DNA"/>
</dbReference>
<name>A0A9D2MWD3_9FIRM</name>
<sequence>MSEEKKRPESEKEQERKNRIPIGKIFYHNTFVLAFSFVVAVVTWFLMAASSTERDIVISDVPVEVRLSAAAEEEGLQVFQMNYTTVDVQVSGNNMLTSQLTASDFEAFVTLNPTSTKVEGNTLQKMTLSVSAVKQNAMASYEIVGVTPNEVTVEYDRYQEVNLPIENNIQYSSETGYFASTPVLSADNVTISGPESSVSRIDHVAVNYQVESPLRQDTQFTCPLVLYDANNQVISDVDSLYIEMNLESVDVSISVLPTKTVSLVAPTVHQPEGFSQSRIQIEPAEVTIAGSTEVLSGISEIKLNTVIDFAQLEPGSNNTFTAEIPLPSGVRNISAVGEEMSNATITVNLNGYAEATVTTSSSNIQVINPPASGNPEVTTTSLEVTVVGPEAQVTRLTGDAVSVQVDLSNFQTATGTVEVPATVSLTGSMAESCWVAGEYTVSVNFSSTASSGSSATGALAAAPQE</sequence>
<protein>
    <recommendedName>
        <fullName evidence="4">YbbR-like protein</fullName>
    </recommendedName>
</protein>
<evidence type="ECO:0000313" key="3">
    <source>
        <dbReference type="Proteomes" id="UP000826793"/>
    </source>
</evidence>
<dbReference type="Gene3D" id="2.170.120.40">
    <property type="entry name" value="YbbR-like domain"/>
    <property type="match status" value="2"/>
</dbReference>
<gene>
    <name evidence="2" type="ORF">H9710_05175</name>
</gene>
<dbReference type="InterPro" id="IPR012505">
    <property type="entry name" value="YbbR"/>
</dbReference>